<dbReference type="GO" id="GO:0043137">
    <property type="term" value="P:DNA replication, removal of RNA primer"/>
    <property type="evidence" value="ECO:0007669"/>
    <property type="project" value="TreeGrafter"/>
</dbReference>
<proteinExistence type="inferred from homology"/>
<evidence type="ECO:0000313" key="10">
    <source>
        <dbReference type="Proteomes" id="UP001487740"/>
    </source>
</evidence>
<organism evidence="9 10">
    <name type="scientific">Scylla paramamosain</name>
    <name type="common">Mud crab</name>
    <dbReference type="NCBI Taxonomy" id="85552"/>
    <lineage>
        <taxon>Eukaryota</taxon>
        <taxon>Metazoa</taxon>
        <taxon>Ecdysozoa</taxon>
        <taxon>Arthropoda</taxon>
        <taxon>Crustacea</taxon>
        <taxon>Multicrustacea</taxon>
        <taxon>Malacostraca</taxon>
        <taxon>Eumalacostraca</taxon>
        <taxon>Eucarida</taxon>
        <taxon>Decapoda</taxon>
        <taxon>Pleocyemata</taxon>
        <taxon>Brachyura</taxon>
        <taxon>Eubrachyura</taxon>
        <taxon>Portunoidea</taxon>
        <taxon>Portunidae</taxon>
        <taxon>Portuninae</taxon>
        <taxon>Scylla</taxon>
    </lineage>
</organism>
<sequence length="862" mass="96715">MANLPEVKLLNSKEPTHIAGGILDLTFISDTLLQEAKWGLHPHLSSDHFATCTTLNFPQLQRPAHVPKWKIKEANWSSFRDAFQRNLNNIPSTDQLDEMEGRLVTALHQAADTAIPKTKPTTKNHKDNWYYNPEVREYNHRINQARKLHRLYKTDTTRQLLRAAINIAKDAIKKIKIEKWLDWCSSWNPHTRLGKMWRNIHMASGKVPARPPLHPDPNGEANRLVDSFATRSSHTQLPQETRDFQQRLREERLETVCRACLEEAPTDTPFTPQELKATLKPRRDTAAGTDRITYSMIREAGEPAHQELLRVVNASAQRAITRISQECQRLGMKINAMKTKALHLGSRKTLPPLRLHDSDIAWVGSHPYLGVWMDPHLTFKSHVAATAGKAKARLNIMRAITGLKRGANYQVLRTYYIQAVRSVIEYGAPCLSTASTTAITSLEMLQNQALRLMVGAPKWTRICTLQVETNIPPLATRLKAVSTAHLGKLLRQETTSEKTESIRQALVQDRDLFTKKTWASTAADSIKTLHVQHFFTQFKADTPHEDYTPPPPWTPHVPHTSALKPPTAKAKLSSAELSALAEEALQSAPSRDADVYYTDGSVDRETNTAASAFVHEEETALFRLPDGSSTLQTELLAILKALQHSEPRQKPVTIHTDSLGCIQALTRGTPRDNVGLITAILVTARRVLANGRAVHINWVPSHTGIPGNEEADTAAKNALSLPNVTAKIPPSLSSLKNNIKAVTRQEARDNMRQWASAGSPSAYWYLQALQNPDPLPQNLERESRVNLHRLRLGYKCFSELQNTYDTCPHCHTQTMSPLVHYIEDCPATGTMLNRNSGTAPDILRHTPQDTLIELVRTYPPPR</sequence>
<evidence type="ECO:0000256" key="6">
    <source>
        <dbReference type="ARBA" id="ARBA00022759"/>
    </source>
</evidence>
<evidence type="ECO:0000256" key="7">
    <source>
        <dbReference type="ARBA" id="ARBA00022801"/>
    </source>
</evidence>
<dbReference type="AlphaFoldDB" id="A0AAW0SCY7"/>
<gene>
    <name evidence="9" type="ORF">O3P69_011867</name>
</gene>
<dbReference type="GO" id="GO:0046872">
    <property type="term" value="F:metal ion binding"/>
    <property type="evidence" value="ECO:0007669"/>
    <property type="project" value="UniProtKB-KW"/>
</dbReference>
<dbReference type="Proteomes" id="UP001487740">
    <property type="component" value="Unassembled WGS sequence"/>
</dbReference>
<dbReference type="EMBL" id="JARAKH010003634">
    <property type="protein sequence ID" value="KAK8372172.1"/>
    <property type="molecule type" value="Genomic_DNA"/>
</dbReference>
<dbReference type="InterPro" id="IPR002156">
    <property type="entry name" value="RNaseH_domain"/>
</dbReference>
<keyword evidence="5" id="KW-0479">Metal-binding</keyword>
<keyword evidence="10" id="KW-1185">Reference proteome</keyword>
<evidence type="ECO:0000256" key="3">
    <source>
        <dbReference type="ARBA" id="ARBA00012180"/>
    </source>
</evidence>
<keyword evidence="7" id="KW-0378">Hydrolase</keyword>
<dbReference type="GO" id="GO:0004523">
    <property type="term" value="F:RNA-DNA hybrid ribonuclease activity"/>
    <property type="evidence" value="ECO:0007669"/>
    <property type="project" value="UniProtKB-EC"/>
</dbReference>
<feature type="domain" description="RNase H type-1" evidence="8">
    <location>
        <begin position="590"/>
        <end position="720"/>
    </location>
</feature>
<dbReference type="Pfam" id="PF00075">
    <property type="entry name" value="RNase_H"/>
    <property type="match status" value="1"/>
</dbReference>
<dbReference type="EC" id="3.1.26.4" evidence="3"/>
<dbReference type="PANTHER" id="PTHR10642">
    <property type="entry name" value="RIBONUCLEASE H1"/>
    <property type="match status" value="1"/>
</dbReference>
<evidence type="ECO:0000256" key="2">
    <source>
        <dbReference type="ARBA" id="ARBA00005300"/>
    </source>
</evidence>
<evidence type="ECO:0000259" key="8">
    <source>
        <dbReference type="PROSITE" id="PS50879"/>
    </source>
</evidence>
<dbReference type="InterPro" id="IPR036397">
    <property type="entry name" value="RNaseH_sf"/>
</dbReference>
<keyword evidence="4" id="KW-0540">Nuclease</keyword>
<dbReference type="Gene3D" id="3.30.420.10">
    <property type="entry name" value="Ribonuclease H-like superfamily/Ribonuclease H"/>
    <property type="match status" value="1"/>
</dbReference>
<dbReference type="InterPro" id="IPR012337">
    <property type="entry name" value="RNaseH-like_sf"/>
</dbReference>
<evidence type="ECO:0000313" key="9">
    <source>
        <dbReference type="EMBL" id="KAK8372172.1"/>
    </source>
</evidence>
<comment type="catalytic activity">
    <reaction evidence="1">
        <text>Endonucleolytic cleavage to 5'-phosphomonoester.</text>
        <dbReference type="EC" id="3.1.26.4"/>
    </reaction>
</comment>
<dbReference type="PROSITE" id="PS50879">
    <property type="entry name" value="RNASE_H_1"/>
    <property type="match status" value="1"/>
</dbReference>
<dbReference type="PANTHER" id="PTHR10642:SF26">
    <property type="entry name" value="RIBONUCLEASE H1"/>
    <property type="match status" value="1"/>
</dbReference>
<evidence type="ECO:0000256" key="1">
    <source>
        <dbReference type="ARBA" id="ARBA00000077"/>
    </source>
</evidence>
<comment type="caution">
    <text evidence="9">The sequence shown here is derived from an EMBL/GenBank/DDBJ whole genome shotgun (WGS) entry which is preliminary data.</text>
</comment>
<comment type="similarity">
    <text evidence="2">Belongs to the RNase H family.</text>
</comment>
<name>A0AAW0SCY7_SCYPA</name>
<evidence type="ECO:0000256" key="4">
    <source>
        <dbReference type="ARBA" id="ARBA00022722"/>
    </source>
</evidence>
<dbReference type="GO" id="GO:0003676">
    <property type="term" value="F:nucleic acid binding"/>
    <property type="evidence" value="ECO:0007669"/>
    <property type="project" value="InterPro"/>
</dbReference>
<dbReference type="CDD" id="cd09276">
    <property type="entry name" value="Rnase_HI_RT_non_LTR"/>
    <property type="match status" value="1"/>
</dbReference>
<dbReference type="InterPro" id="IPR050092">
    <property type="entry name" value="RNase_H"/>
</dbReference>
<reference evidence="9 10" key="1">
    <citation type="submission" date="2023-03" db="EMBL/GenBank/DDBJ databases">
        <title>High-quality genome of Scylla paramamosain provides insights in environmental adaptation.</title>
        <authorList>
            <person name="Zhang L."/>
        </authorList>
    </citation>
    <scope>NUCLEOTIDE SEQUENCE [LARGE SCALE GENOMIC DNA]</scope>
    <source>
        <strain evidence="9">LZ_2023a</strain>
        <tissue evidence="9">Muscle</tissue>
    </source>
</reference>
<dbReference type="SUPFAM" id="SSF53098">
    <property type="entry name" value="Ribonuclease H-like"/>
    <property type="match status" value="1"/>
</dbReference>
<evidence type="ECO:0000256" key="5">
    <source>
        <dbReference type="ARBA" id="ARBA00022723"/>
    </source>
</evidence>
<keyword evidence="6" id="KW-0255">Endonuclease</keyword>
<protein>
    <recommendedName>
        <fullName evidence="3">ribonuclease H</fullName>
        <ecNumber evidence="3">3.1.26.4</ecNumber>
    </recommendedName>
</protein>
<accession>A0AAW0SCY7</accession>